<evidence type="ECO:0000256" key="8">
    <source>
        <dbReference type="SAM" id="Phobius"/>
    </source>
</evidence>
<reference evidence="9 10" key="1">
    <citation type="submission" date="2015-10" db="EMBL/GenBank/DDBJ databases">
        <title>Genome analyses suggest a sexual origin of heterokaryosis in a supposedly ancient asexual fungus.</title>
        <authorList>
            <person name="Ropars J."/>
            <person name="Sedzielewska K."/>
            <person name="Noel J."/>
            <person name="Charron P."/>
            <person name="Farinelli L."/>
            <person name="Marton T."/>
            <person name="Kruger M."/>
            <person name="Pelin A."/>
            <person name="Brachmann A."/>
            <person name="Corradi N."/>
        </authorList>
    </citation>
    <scope>NUCLEOTIDE SEQUENCE [LARGE SCALE GENOMIC DNA]</scope>
    <source>
        <strain evidence="9 10">A4</strain>
    </source>
</reference>
<keyword evidence="6" id="KW-0325">Glycoprotein</keyword>
<name>A0A2I1G0H1_9GLOM</name>
<evidence type="ECO:0000256" key="7">
    <source>
        <dbReference type="SAM" id="MobiDB-lite"/>
    </source>
</evidence>
<evidence type="ECO:0000256" key="1">
    <source>
        <dbReference type="ARBA" id="ARBA00004370"/>
    </source>
</evidence>
<evidence type="ECO:0000256" key="6">
    <source>
        <dbReference type="ARBA" id="ARBA00023180"/>
    </source>
</evidence>
<feature type="transmembrane region" description="Helical" evidence="8">
    <location>
        <begin position="132"/>
        <end position="159"/>
    </location>
</feature>
<keyword evidence="8" id="KW-0812">Transmembrane</keyword>
<dbReference type="Pfam" id="PF00560">
    <property type="entry name" value="LRR_1"/>
    <property type="match status" value="4"/>
</dbReference>
<keyword evidence="8" id="KW-1133">Transmembrane helix</keyword>
<dbReference type="SUPFAM" id="SSF52058">
    <property type="entry name" value="L domain-like"/>
    <property type="match status" value="1"/>
</dbReference>
<evidence type="ECO:0000313" key="10">
    <source>
        <dbReference type="Proteomes" id="UP000234323"/>
    </source>
</evidence>
<dbReference type="PANTHER" id="PTHR45974">
    <property type="entry name" value="RECEPTOR-LIKE PROTEIN 55"/>
    <property type="match status" value="1"/>
</dbReference>
<dbReference type="VEuPathDB" id="FungiDB:RhiirA1_426830"/>
<evidence type="ECO:0000256" key="4">
    <source>
        <dbReference type="ARBA" id="ARBA00022737"/>
    </source>
</evidence>
<sequence>MESIEEERERSAFSSESDSDNYESQRAKKKKVKAQYPKSVEIEIRNPPPAARNNNRINNSTYTHSDASTLIPINYDYNNSPPVKKKSFFSKLFSKISKLFWWKKKKEKKEIATLTKEEKKKLLKKKKKKRNCCLIIILIIIILILLGNIAALDVAYAAYRNSPISNITNLVNDFTPAQEQNLKSTICSTLLGTTPPLNFNCEFCWDDNSFYNVTQFCMLKSVYINAINRTMFELNNWMEDIDYCKWVGVKCDDSNNVVELLLEFPIIPRFLDTRIGQLKTLQKFTLIGGNKLPNNLMSTSLFQLENLRELFITSTGLTGKIPNTFDKMTSLKTLRLTNNRQLSDPIPDSIAKTSLEILVYAMQNITGVIPDFIGNSPTLQQSLIMLDLSSNQYTGGIPDSIMNLKNLKTLSVAFNLLSGEFPSIITSKFAKSLVFLDLNSNNFSGIIPPSIVQCENLKTINLESNSFTGQIPAELSKLQLVDLLLSDNKLSGEIPATIGDIKLNRLRLAINGLTGLIPNGICQQRYSFCDLHTNQFTSVPASCSVCTL</sequence>
<dbReference type="Gene3D" id="3.80.10.10">
    <property type="entry name" value="Ribonuclease Inhibitor"/>
    <property type="match status" value="2"/>
</dbReference>
<dbReference type="InterPro" id="IPR001611">
    <property type="entry name" value="Leu-rich_rpt"/>
</dbReference>
<gene>
    <name evidence="9" type="ORF">RhiirA4_453410</name>
</gene>
<comment type="caution">
    <text evidence="9">The sequence shown here is derived from an EMBL/GenBank/DDBJ whole genome shotgun (WGS) entry which is preliminary data.</text>
</comment>
<organism evidence="9 10">
    <name type="scientific">Rhizophagus irregularis</name>
    <dbReference type="NCBI Taxonomy" id="588596"/>
    <lineage>
        <taxon>Eukaryota</taxon>
        <taxon>Fungi</taxon>
        <taxon>Fungi incertae sedis</taxon>
        <taxon>Mucoromycota</taxon>
        <taxon>Glomeromycotina</taxon>
        <taxon>Glomeromycetes</taxon>
        <taxon>Glomerales</taxon>
        <taxon>Glomeraceae</taxon>
        <taxon>Rhizophagus</taxon>
    </lineage>
</organism>
<feature type="region of interest" description="Disordered" evidence="7">
    <location>
        <begin position="1"/>
        <end position="39"/>
    </location>
</feature>
<dbReference type="InterPro" id="IPR032675">
    <property type="entry name" value="LRR_dom_sf"/>
</dbReference>
<evidence type="ECO:0000256" key="2">
    <source>
        <dbReference type="ARBA" id="ARBA00022614"/>
    </source>
</evidence>
<keyword evidence="5 8" id="KW-0472">Membrane</keyword>
<keyword evidence="4" id="KW-0677">Repeat</keyword>
<dbReference type="VEuPathDB" id="FungiDB:RhiirFUN_009937"/>
<dbReference type="EMBL" id="LLXI01000089">
    <property type="protein sequence ID" value="PKY40106.1"/>
    <property type="molecule type" value="Genomic_DNA"/>
</dbReference>
<protein>
    <submittedName>
        <fullName evidence="9">L domain-like protein</fullName>
    </submittedName>
</protein>
<dbReference type="FunFam" id="3.80.10.10:FF:000041">
    <property type="entry name" value="LRR receptor-like serine/threonine-protein kinase ERECTA"/>
    <property type="match status" value="1"/>
</dbReference>
<evidence type="ECO:0000256" key="3">
    <source>
        <dbReference type="ARBA" id="ARBA00022729"/>
    </source>
</evidence>
<comment type="subcellular location">
    <subcellularLocation>
        <location evidence="1">Membrane</location>
    </subcellularLocation>
</comment>
<proteinExistence type="predicted"/>
<accession>A0A2I1G0H1</accession>
<keyword evidence="10" id="KW-1185">Reference proteome</keyword>
<dbReference type="GO" id="GO:0016020">
    <property type="term" value="C:membrane"/>
    <property type="evidence" value="ECO:0007669"/>
    <property type="project" value="UniProtKB-SubCell"/>
</dbReference>
<keyword evidence="3" id="KW-0732">Signal</keyword>
<dbReference type="OrthoDB" id="676979at2759"/>
<dbReference type="Proteomes" id="UP000234323">
    <property type="component" value="Unassembled WGS sequence"/>
</dbReference>
<keyword evidence="2" id="KW-0433">Leucine-rich repeat</keyword>
<evidence type="ECO:0000313" key="9">
    <source>
        <dbReference type="EMBL" id="PKY40106.1"/>
    </source>
</evidence>
<dbReference type="AlphaFoldDB" id="A0A2I1G0H1"/>
<evidence type="ECO:0000256" key="5">
    <source>
        <dbReference type="ARBA" id="ARBA00023136"/>
    </source>
</evidence>
<dbReference type="VEuPathDB" id="FungiDB:FUN_006166"/>